<gene>
    <name evidence="1" type="ORF">QE152_g34830</name>
</gene>
<comment type="caution">
    <text evidence="1">The sequence shown here is derived from an EMBL/GenBank/DDBJ whole genome shotgun (WGS) entry which is preliminary data.</text>
</comment>
<accession>A0AAW1ITB2</accession>
<keyword evidence="2" id="KW-1185">Reference proteome</keyword>
<organism evidence="1 2">
    <name type="scientific">Popillia japonica</name>
    <name type="common">Japanese beetle</name>
    <dbReference type="NCBI Taxonomy" id="7064"/>
    <lineage>
        <taxon>Eukaryota</taxon>
        <taxon>Metazoa</taxon>
        <taxon>Ecdysozoa</taxon>
        <taxon>Arthropoda</taxon>
        <taxon>Hexapoda</taxon>
        <taxon>Insecta</taxon>
        <taxon>Pterygota</taxon>
        <taxon>Neoptera</taxon>
        <taxon>Endopterygota</taxon>
        <taxon>Coleoptera</taxon>
        <taxon>Polyphaga</taxon>
        <taxon>Scarabaeiformia</taxon>
        <taxon>Scarabaeidae</taxon>
        <taxon>Rutelinae</taxon>
        <taxon>Popillia</taxon>
    </lineage>
</organism>
<sequence>MSSASESWTVVKFLKTDDNEESVEAVPTSWIVDDECLWPPLSGNNLKNAIKKHATPASNWRVYNIAHFEDNIYRNYAIARLKSMKAEHTSDLNSDIDEKRRRIQKVFSDDH</sequence>
<reference evidence="1 2" key="1">
    <citation type="journal article" date="2024" name="BMC Genomics">
        <title>De novo assembly and annotation of Popillia japonica's genome with initial clues to its potential as an invasive pest.</title>
        <authorList>
            <person name="Cucini C."/>
            <person name="Boschi S."/>
            <person name="Funari R."/>
            <person name="Cardaioli E."/>
            <person name="Iannotti N."/>
            <person name="Marturano G."/>
            <person name="Paoli F."/>
            <person name="Bruttini M."/>
            <person name="Carapelli A."/>
            <person name="Frati F."/>
            <person name="Nardi F."/>
        </authorList>
    </citation>
    <scope>NUCLEOTIDE SEQUENCE [LARGE SCALE GENOMIC DNA]</scope>
    <source>
        <strain evidence="1">DMR45628</strain>
    </source>
</reference>
<dbReference type="AlphaFoldDB" id="A0AAW1ITB2"/>
<protein>
    <submittedName>
        <fullName evidence="1">Uncharacterized protein</fullName>
    </submittedName>
</protein>
<dbReference type="EMBL" id="JASPKY010000560">
    <property type="protein sequence ID" value="KAK9692903.1"/>
    <property type="molecule type" value="Genomic_DNA"/>
</dbReference>
<evidence type="ECO:0000313" key="2">
    <source>
        <dbReference type="Proteomes" id="UP001458880"/>
    </source>
</evidence>
<evidence type="ECO:0000313" key="1">
    <source>
        <dbReference type="EMBL" id="KAK9692903.1"/>
    </source>
</evidence>
<proteinExistence type="predicted"/>
<name>A0AAW1ITB2_POPJA</name>
<dbReference type="Proteomes" id="UP001458880">
    <property type="component" value="Unassembled WGS sequence"/>
</dbReference>